<evidence type="ECO:0000313" key="3">
    <source>
        <dbReference type="Proteomes" id="UP001175261"/>
    </source>
</evidence>
<dbReference type="GO" id="GO:0016192">
    <property type="term" value="P:vesicle-mediated transport"/>
    <property type="evidence" value="ECO:0007669"/>
    <property type="project" value="InterPro"/>
</dbReference>
<feature type="compositionally biased region" description="Basic and acidic residues" evidence="1">
    <location>
        <begin position="254"/>
        <end position="283"/>
    </location>
</feature>
<accession>A0AA39GBN3</accession>
<feature type="region of interest" description="Disordered" evidence="1">
    <location>
        <begin position="248"/>
        <end position="284"/>
    </location>
</feature>
<evidence type="ECO:0000256" key="1">
    <source>
        <dbReference type="SAM" id="MobiDB-lite"/>
    </source>
</evidence>
<protein>
    <recommendedName>
        <fullName evidence="4">Increased recombination centers protein 6</fullName>
    </recommendedName>
</protein>
<comment type="caution">
    <text evidence="2">The sequence shown here is derived from an EMBL/GenBank/DDBJ whole genome shotgun (WGS) entry which is preliminary data.</text>
</comment>
<reference evidence="2" key="1">
    <citation type="submission" date="2022-10" db="EMBL/GenBank/DDBJ databases">
        <title>Determination and structural analysis of whole genome sequence of Sarocladium strictum F4-1.</title>
        <authorList>
            <person name="Hu L."/>
            <person name="Jiang Y."/>
        </authorList>
    </citation>
    <scope>NUCLEOTIDE SEQUENCE</scope>
    <source>
        <strain evidence="2">F4-1</strain>
    </source>
</reference>
<dbReference type="InterPro" id="IPR034627">
    <property type="entry name" value="Irc6"/>
</dbReference>
<feature type="region of interest" description="Disordered" evidence="1">
    <location>
        <begin position="195"/>
        <end position="216"/>
    </location>
</feature>
<dbReference type="EMBL" id="JAPDFR010000009">
    <property type="protein sequence ID" value="KAK0383758.1"/>
    <property type="molecule type" value="Genomic_DNA"/>
</dbReference>
<organism evidence="2 3">
    <name type="scientific">Sarocladium strictum</name>
    <name type="common">Black bundle disease fungus</name>
    <name type="synonym">Acremonium strictum</name>
    <dbReference type="NCBI Taxonomy" id="5046"/>
    <lineage>
        <taxon>Eukaryota</taxon>
        <taxon>Fungi</taxon>
        <taxon>Dikarya</taxon>
        <taxon>Ascomycota</taxon>
        <taxon>Pezizomycotina</taxon>
        <taxon>Sordariomycetes</taxon>
        <taxon>Hypocreomycetidae</taxon>
        <taxon>Hypocreales</taxon>
        <taxon>Sarocladiaceae</taxon>
        <taxon>Sarocladium</taxon>
    </lineage>
</organism>
<proteinExistence type="predicted"/>
<dbReference type="Pfam" id="PF10199">
    <property type="entry name" value="Adaptin_binding"/>
    <property type="match status" value="1"/>
</dbReference>
<gene>
    <name evidence="2" type="ORF">NLU13_9669</name>
</gene>
<sequence>MEISNPRRVLAVSLEEEAHHLSKVIKELTGSNPQPASTSLAGTTHDLSLKTAYYTTTLPIWLDLISSPSDWAGSFLSEEAREVLSVLGGLVLVFSIPTSDTAAQRTRELVKHVGDVVKKGLGGWEWDGVGLAVGVGDGGTEEWDEACAGAGLEFVNVTGKAQDKKNEFGEKIGIPRVKEALESNDWAQLDEEGGLSAFGDFEDGTGKDGEVDDPENMDFGYDKADFEGLKRAIWENSLMGDDIEAEATSGKETLATEKEVATTAPAKDEDQRRTSQNEPQEKIEIDDDDVVRVERMMRKLQAVREAGEGMSEEQRKKMAARAVKEVMADLDDD</sequence>
<dbReference type="GO" id="GO:0030674">
    <property type="term" value="F:protein-macromolecule adaptor activity"/>
    <property type="evidence" value="ECO:0007669"/>
    <property type="project" value="TreeGrafter"/>
</dbReference>
<dbReference type="Gene3D" id="3.40.50.11960">
    <property type="match status" value="1"/>
</dbReference>
<name>A0AA39GBN3_SARSR</name>
<dbReference type="PANTHER" id="PTHR28043">
    <property type="entry name" value="INCREASED RECOMBINATION CENTERS PROTEIN 6"/>
    <property type="match status" value="1"/>
</dbReference>
<dbReference type="PANTHER" id="PTHR28043:SF1">
    <property type="entry name" value="INCREASED RECOMBINATION CENTERS PROTEIN 6"/>
    <property type="match status" value="1"/>
</dbReference>
<keyword evidence="3" id="KW-1185">Reference proteome</keyword>
<dbReference type="Proteomes" id="UP001175261">
    <property type="component" value="Unassembled WGS sequence"/>
</dbReference>
<evidence type="ECO:0008006" key="4">
    <source>
        <dbReference type="Google" id="ProtNLM"/>
    </source>
</evidence>
<dbReference type="AlphaFoldDB" id="A0AA39GBN3"/>
<evidence type="ECO:0000313" key="2">
    <source>
        <dbReference type="EMBL" id="KAK0383758.1"/>
    </source>
</evidence>